<name>A0A8C9R1L8_SCLFO</name>
<evidence type="ECO:0000256" key="1">
    <source>
        <dbReference type="ARBA" id="ARBA00023319"/>
    </source>
</evidence>
<dbReference type="InterPro" id="IPR003599">
    <property type="entry name" value="Ig_sub"/>
</dbReference>
<dbReference type="InterPro" id="IPR013783">
    <property type="entry name" value="Ig-like_fold"/>
</dbReference>
<reference evidence="6" key="2">
    <citation type="submission" date="2025-08" db="UniProtKB">
        <authorList>
            <consortium name="Ensembl"/>
        </authorList>
    </citation>
    <scope>IDENTIFICATION</scope>
</reference>
<dbReference type="Ensembl" id="ENSSFOT00015009124.2">
    <property type="protein sequence ID" value="ENSSFOP00015008999.1"/>
    <property type="gene ID" value="ENSSFOG00015005872.2"/>
</dbReference>
<dbReference type="Pfam" id="PF00047">
    <property type="entry name" value="ig"/>
    <property type="match status" value="1"/>
</dbReference>
<feature type="chain" id="PRO_5034140791" description="Ig-like domain-containing protein" evidence="4">
    <location>
        <begin position="23"/>
        <end position="338"/>
    </location>
</feature>
<dbReference type="InterPro" id="IPR007110">
    <property type="entry name" value="Ig-like_dom"/>
</dbReference>
<feature type="transmembrane region" description="Helical" evidence="3">
    <location>
        <begin position="240"/>
        <end position="261"/>
    </location>
</feature>
<reference evidence="6" key="3">
    <citation type="submission" date="2025-09" db="UniProtKB">
        <authorList>
            <consortium name="Ensembl"/>
        </authorList>
    </citation>
    <scope>IDENTIFICATION</scope>
</reference>
<evidence type="ECO:0000313" key="7">
    <source>
        <dbReference type="Proteomes" id="UP000694397"/>
    </source>
</evidence>
<evidence type="ECO:0000256" key="4">
    <source>
        <dbReference type="SAM" id="SignalP"/>
    </source>
</evidence>
<reference evidence="6 7" key="1">
    <citation type="submission" date="2019-04" db="EMBL/GenBank/DDBJ databases">
        <authorList>
            <consortium name="Wellcome Sanger Institute Data Sharing"/>
        </authorList>
    </citation>
    <scope>NUCLEOTIDE SEQUENCE [LARGE SCALE GENOMIC DNA]</scope>
</reference>
<organism evidence="6 7">
    <name type="scientific">Scleropages formosus</name>
    <name type="common">Asian bonytongue</name>
    <name type="synonym">Osteoglossum formosum</name>
    <dbReference type="NCBI Taxonomy" id="113540"/>
    <lineage>
        <taxon>Eukaryota</taxon>
        <taxon>Metazoa</taxon>
        <taxon>Chordata</taxon>
        <taxon>Craniata</taxon>
        <taxon>Vertebrata</taxon>
        <taxon>Euteleostomi</taxon>
        <taxon>Actinopterygii</taxon>
        <taxon>Neopterygii</taxon>
        <taxon>Teleostei</taxon>
        <taxon>Osteoglossocephala</taxon>
        <taxon>Osteoglossomorpha</taxon>
        <taxon>Osteoglossiformes</taxon>
        <taxon>Osteoglossidae</taxon>
        <taxon>Scleropages</taxon>
    </lineage>
</organism>
<evidence type="ECO:0000256" key="3">
    <source>
        <dbReference type="SAM" id="Phobius"/>
    </source>
</evidence>
<dbReference type="InterPro" id="IPR036179">
    <property type="entry name" value="Ig-like_dom_sf"/>
</dbReference>
<keyword evidence="1" id="KW-0393">Immunoglobulin domain</keyword>
<dbReference type="GeneTree" id="ENSGT01010000222294"/>
<keyword evidence="3" id="KW-1133">Transmembrane helix</keyword>
<dbReference type="PANTHER" id="PTHR46013">
    <property type="entry name" value="VASCULAR CELL ADHESION MOLECULE 1"/>
    <property type="match status" value="1"/>
</dbReference>
<dbReference type="InterPro" id="IPR056386">
    <property type="entry name" value="Ig_CD22"/>
</dbReference>
<dbReference type="InterPro" id="IPR013151">
    <property type="entry name" value="Immunoglobulin_dom"/>
</dbReference>
<accession>A0A8C9R1L8</accession>
<keyword evidence="7" id="KW-1185">Reference proteome</keyword>
<evidence type="ECO:0000256" key="2">
    <source>
        <dbReference type="SAM" id="MobiDB-lite"/>
    </source>
</evidence>
<dbReference type="PROSITE" id="PS50835">
    <property type="entry name" value="IG_LIKE"/>
    <property type="match status" value="1"/>
</dbReference>
<keyword evidence="3" id="KW-0472">Membrane</keyword>
<sequence length="338" mass="38205">MGPGETLNFWALTLLTLSGVLGGQWAVLVPENEICAVRGSTLVIPCTYDYPGGNQVNTTMWCFSHNKDSLCTEPPYVCHSENKHLSSVYKDRAECFGDEEKNCTLKIKNIRHTDSGLYKFRFTTNMDSWCGQPGVNLQVAELRVVMMSSPVNGPIREGYSIKLICETDRCSLNRSKFIWFKDKQRLPETHSTLHFNPVSLNHTGNYSCALQKNKNVLAMDFSLDINANIIPSSEISVVQLMMLSVILLVLIVVGLVIIIYIKRKKDHSLTMERDRKDDVQEASRHSSNDTYVSLDVKCRLSDYDTLMGVKSAARHTNTELQTSTESPIYENTKTMMRK</sequence>
<dbReference type="Proteomes" id="UP000694397">
    <property type="component" value="Chromosome 6"/>
</dbReference>
<keyword evidence="3" id="KW-0812">Transmembrane</keyword>
<dbReference type="Gene3D" id="2.60.40.10">
    <property type="entry name" value="Immunoglobulins"/>
    <property type="match status" value="2"/>
</dbReference>
<dbReference type="Pfam" id="PF24518">
    <property type="entry name" value="Ig_CD22"/>
    <property type="match status" value="1"/>
</dbReference>
<dbReference type="AlphaFoldDB" id="A0A8C9R1L8"/>
<gene>
    <name evidence="6" type="primary">LOC108923618</name>
</gene>
<dbReference type="SUPFAM" id="SSF48726">
    <property type="entry name" value="Immunoglobulin"/>
    <property type="match status" value="2"/>
</dbReference>
<feature type="domain" description="Ig-like" evidence="5">
    <location>
        <begin position="133"/>
        <end position="224"/>
    </location>
</feature>
<proteinExistence type="predicted"/>
<dbReference type="SMART" id="SM00409">
    <property type="entry name" value="IG"/>
    <property type="match status" value="2"/>
</dbReference>
<evidence type="ECO:0000313" key="6">
    <source>
        <dbReference type="Ensembl" id="ENSSFOP00015008999.1"/>
    </source>
</evidence>
<dbReference type="OrthoDB" id="8887244at2759"/>
<keyword evidence="4" id="KW-0732">Signal</keyword>
<dbReference type="PANTHER" id="PTHR46013:SF4">
    <property type="entry name" value="B-CELL RECEPTOR CD22-RELATED"/>
    <property type="match status" value="1"/>
</dbReference>
<feature type="region of interest" description="Disordered" evidence="2">
    <location>
        <begin position="317"/>
        <end position="338"/>
    </location>
</feature>
<feature type="signal peptide" evidence="4">
    <location>
        <begin position="1"/>
        <end position="22"/>
    </location>
</feature>
<protein>
    <recommendedName>
        <fullName evidence="5">Ig-like domain-containing protein</fullName>
    </recommendedName>
</protein>
<evidence type="ECO:0000259" key="5">
    <source>
        <dbReference type="PROSITE" id="PS50835"/>
    </source>
</evidence>